<dbReference type="RefSeq" id="WP_377946177.1">
    <property type="nucleotide sequence ID" value="NZ_JBHUCX010000101.1"/>
</dbReference>
<dbReference type="EMBL" id="JBHUCX010000101">
    <property type="protein sequence ID" value="MFD1678162.1"/>
    <property type="molecule type" value="Genomic_DNA"/>
</dbReference>
<reference evidence="2" key="1">
    <citation type="journal article" date="2019" name="Int. J. Syst. Evol. Microbiol.">
        <title>The Global Catalogue of Microorganisms (GCM) 10K type strain sequencing project: providing services to taxonomists for standard genome sequencing and annotation.</title>
        <authorList>
            <consortium name="The Broad Institute Genomics Platform"/>
            <consortium name="The Broad Institute Genome Sequencing Center for Infectious Disease"/>
            <person name="Wu L."/>
            <person name="Ma J."/>
        </authorList>
    </citation>
    <scope>NUCLEOTIDE SEQUENCE [LARGE SCALE GENOMIC DNA]</scope>
    <source>
        <strain evidence="2">CGMCC 1.12286</strain>
    </source>
</reference>
<protein>
    <submittedName>
        <fullName evidence="1">Uncharacterized protein</fullName>
    </submittedName>
</protein>
<accession>A0ABW4JPK2</accession>
<name>A0ABW4JPK2_9BACL</name>
<comment type="caution">
    <text evidence="1">The sequence shown here is derived from an EMBL/GenBank/DDBJ whole genome shotgun (WGS) entry which is preliminary data.</text>
</comment>
<evidence type="ECO:0000313" key="2">
    <source>
        <dbReference type="Proteomes" id="UP001597079"/>
    </source>
</evidence>
<gene>
    <name evidence="1" type="ORF">ACFSB2_26185</name>
</gene>
<sequence length="56" mass="6600">MNERFAAHSTFVIKRVYKASPERVFAMWADGRDTPDQRERGTKEMLDMLGKRLEII</sequence>
<evidence type="ECO:0000313" key="1">
    <source>
        <dbReference type="EMBL" id="MFD1678162.1"/>
    </source>
</evidence>
<dbReference type="Proteomes" id="UP001597079">
    <property type="component" value="Unassembled WGS sequence"/>
</dbReference>
<keyword evidence="2" id="KW-1185">Reference proteome</keyword>
<proteinExistence type="predicted"/>
<organism evidence="1 2">
    <name type="scientific">Alicyclobacillus fodiniaquatilis</name>
    <dbReference type="NCBI Taxonomy" id="1661150"/>
    <lineage>
        <taxon>Bacteria</taxon>
        <taxon>Bacillati</taxon>
        <taxon>Bacillota</taxon>
        <taxon>Bacilli</taxon>
        <taxon>Bacillales</taxon>
        <taxon>Alicyclobacillaceae</taxon>
        <taxon>Alicyclobacillus</taxon>
    </lineage>
</organism>